<dbReference type="AlphaFoldDB" id="A0A937RR69"/>
<keyword evidence="5" id="KW-1185">Reference proteome</keyword>
<accession>A0A937RR69</accession>
<dbReference type="GO" id="GO:0050660">
    <property type="term" value="F:flavin adenine dinucleotide binding"/>
    <property type="evidence" value="ECO:0007669"/>
    <property type="project" value="InterPro"/>
</dbReference>
<dbReference type="Proteomes" id="UP000604475">
    <property type="component" value="Unassembled WGS sequence"/>
</dbReference>
<dbReference type="Gene3D" id="1.10.540.10">
    <property type="entry name" value="Acyl-CoA dehydrogenase/oxidase, N-terminal domain"/>
    <property type="match status" value="1"/>
</dbReference>
<dbReference type="InterPro" id="IPR036250">
    <property type="entry name" value="AcylCo_DH-like_C"/>
</dbReference>
<evidence type="ECO:0000313" key="5">
    <source>
        <dbReference type="Proteomes" id="UP000604475"/>
    </source>
</evidence>
<sequence length="399" mass="42462">MSVPGDFPLQYSPSINADLVGRARDLRPLIAANAARVELDRQLPEATVGALTEAGLLKLTVPRRYGGHETNFATYLAVSAEIARACGSTAWVTALINICNWAVCAAPDKAREDVFGADPDARVCGVLAPGGTATPTGDGYRVSGSWGFTSGSPHATWAVVGVQVANGGRAVEFGNVLMPMAELTIKDTWHVAGMRGTGSNTVVAQDVFVPAHRFIRLSFGGDQPDNHPDEPLYRSSMVPSLALVLAGPQLGLARAALDHTLATIGKRGISYTFYDHAVEAPFTQFQIAQATELIDTAALHVFRSAAHIDQAAIEGRAMEITERLRVRMDTGYAITRCRQAIDLLLDANGASSFAESNPLQRIWRDSSVAARHAIASPSVSAEAYGRAVLGVEEQMTLVI</sequence>
<dbReference type="PANTHER" id="PTHR43884">
    <property type="entry name" value="ACYL-COA DEHYDROGENASE"/>
    <property type="match status" value="1"/>
</dbReference>
<dbReference type="RefSeq" id="WP_203002194.1">
    <property type="nucleotide sequence ID" value="NZ_JADWYU010000246.1"/>
</dbReference>
<evidence type="ECO:0000256" key="1">
    <source>
        <dbReference type="ARBA" id="ARBA00023002"/>
    </source>
</evidence>
<dbReference type="SUPFAM" id="SSF56645">
    <property type="entry name" value="Acyl-CoA dehydrogenase NM domain-like"/>
    <property type="match status" value="1"/>
</dbReference>
<dbReference type="PANTHER" id="PTHR43884:SF12">
    <property type="entry name" value="ISOVALERYL-COA DEHYDROGENASE, MITOCHONDRIAL-RELATED"/>
    <property type="match status" value="1"/>
</dbReference>
<keyword evidence="1" id="KW-0560">Oxidoreductase</keyword>
<dbReference type="GO" id="GO:0003995">
    <property type="term" value="F:acyl-CoA dehydrogenase activity"/>
    <property type="evidence" value="ECO:0007669"/>
    <property type="project" value="TreeGrafter"/>
</dbReference>
<evidence type="ECO:0000259" key="2">
    <source>
        <dbReference type="Pfam" id="PF02771"/>
    </source>
</evidence>
<gene>
    <name evidence="4" type="ORF">I7412_40900</name>
</gene>
<feature type="domain" description="Acyl-CoA dehydrogenase/oxidase N-terminal" evidence="2">
    <location>
        <begin position="30"/>
        <end position="103"/>
    </location>
</feature>
<dbReference type="InterPro" id="IPR037069">
    <property type="entry name" value="AcylCoA_DH/ox_N_sf"/>
</dbReference>
<dbReference type="SUPFAM" id="SSF47203">
    <property type="entry name" value="Acyl-CoA dehydrogenase C-terminal domain-like"/>
    <property type="match status" value="1"/>
</dbReference>
<feature type="domain" description="Acyl-CoA dehydrogenase C-terminal" evidence="3">
    <location>
        <begin position="243"/>
        <end position="376"/>
    </location>
</feature>
<organism evidence="4 5">
    <name type="scientific">Frankia nepalensis</name>
    <dbReference type="NCBI Taxonomy" id="1836974"/>
    <lineage>
        <taxon>Bacteria</taxon>
        <taxon>Bacillati</taxon>
        <taxon>Actinomycetota</taxon>
        <taxon>Actinomycetes</taxon>
        <taxon>Frankiales</taxon>
        <taxon>Frankiaceae</taxon>
        <taxon>Frankia</taxon>
    </lineage>
</organism>
<proteinExistence type="predicted"/>
<evidence type="ECO:0000259" key="3">
    <source>
        <dbReference type="Pfam" id="PF08028"/>
    </source>
</evidence>
<comment type="caution">
    <text evidence="4">The sequence shown here is derived from an EMBL/GenBank/DDBJ whole genome shotgun (WGS) entry which is preliminary data.</text>
</comment>
<evidence type="ECO:0000313" key="4">
    <source>
        <dbReference type="EMBL" id="MBL7633409.1"/>
    </source>
</evidence>
<dbReference type="Gene3D" id="2.40.110.10">
    <property type="entry name" value="Butyryl-CoA Dehydrogenase, subunit A, domain 2"/>
    <property type="match status" value="1"/>
</dbReference>
<dbReference type="InterPro" id="IPR013107">
    <property type="entry name" value="Acyl-CoA_DH_C"/>
</dbReference>
<dbReference type="Pfam" id="PF08028">
    <property type="entry name" value="Acyl-CoA_dh_2"/>
    <property type="match status" value="1"/>
</dbReference>
<name>A0A937RR69_9ACTN</name>
<dbReference type="Gene3D" id="1.20.140.10">
    <property type="entry name" value="Butyryl-CoA Dehydrogenase, subunit A, domain 3"/>
    <property type="match status" value="1"/>
</dbReference>
<dbReference type="Pfam" id="PF02771">
    <property type="entry name" value="Acyl-CoA_dh_N"/>
    <property type="match status" value="1"/>
</dbReference>
<dbReference type="PIRSF" id="PIRSF016578">
    <property type="entry name" value="HsaA"/>
    <property type="match status" value="1"/>
</dbReference>
<dbReference type="InterPro" id="IPR013786">
    <property type="entry name" value="AcylCoA_DH/ox_N"/>
</dbReference>
<protein>
    <submittedName>
        <fullName evidence="4">Acyl-CoA dehydrogenase family protein</fullName>
    </submittedName>
</protein>
<reference evidence="4" key="1">
    <citation type="submission" date="2020-12" db="EMBL/GenBank/DDBJ databases">
        <title>Genomic characterization of non-nitrogen-fixing Frankia strains.</title>
        <authorList>
            <person name="Carlos-Shanley C."/>
            <person name="Guerra T."/>
            <person name="Hahn D."/>
        </authorList>
    </citation>
    <scope>NUCLEOTIDE SEQUENCE</scope>
    <source>
        <strain evidence="4">CN6</strain>
    </source>
</reference>
<dbReference type="InterPro" id="IPR009100">
    <property type="entry name" value="AcylCoA_DH/oxidase_NM_dom_sf"/>
</dbReference>
<dbReference type="EMBL" id="JAEACQ010000382">
    <property type="protein sequence ID" value="MBL7633409.1"/>
    <property type="molecule type" value="Genomic_DNA"/>
</dbReference>
<dbReference type="InterPro" id="IPR046373">
    <property type="entry name" value="Acyl-CoA_Oxase/DH_mid-dom_sf"/>
</dbReference>